<dbReference type="EMBL" id="FNCS01000038">
    <property type="protein sequence ID" value="SDH23619.1"/>
    <property type="molecule type" value="Genomic_DNA"/>
</dbReference>
<dbReference type="AlphaFoldDB" id="A0A1G8ARR0"/>
<dbReference type="RefSeq" id="WP_280139144.1">
    <property type="nucleotide sequence ID" value="NZ_FNCS01000038.1"/>
</dbReference>
<dbReference type="Pfam" id="PF05443">
    <property type="entry name" value="ROS_MUCR"/>
    <property type="match status" value="1"/>
</dbReference>
<reference evidence="2 3" key="1">
    <citation type="submission" date="2016-10" db="EMBL/GenBank/DDBJ databases">
        <authorList>
            <person name="de Groot N.N."/>
        </authorList>
    </citation>
    <scope>NUCLEOTIDE SEQUENCE [LARGE SCALE GENOMIC DNA]</scope>
    <source>
        <strain evidence="2 3">CGMCC 1.10267</strain>
    </source>
</reference>
<proteinExistence type="inferred from homology"/>
<dbReference type="InterPro" id="IPR041920">
    <property type="entry name" value="ROS/MUCR_sf"/>
</dbReference>
<gene>
    <name evidence="2" type="ORF">SAMN04487974_1389</name>
</gene>
<name>A0A1G8ARR0_9HYPH</name>
<organism evidence="2 3">
    <name type="scientific">Pelagibacterium luteolum</name>
    <dbReference type="NCBI Taxonomy" id="440168"/>
    <lineage>
        <taxon>Bacteria</taxon>
        <taxon>Pseudomonadati</taxon>
        <taxon>Pseudomonadota</taxon>
        <taxon>Alphaproteobacteria</taxon>
        <taxon>Hyphomicrobiales</taxon>
        <taxon>Devosiaceae</taxon>
        <taxon>Pelagibacterium</taxon>
    </lineage>
</organism>
<evidence type="ECO:0000313" key="3">
    <source>
        <dbReference type="Proteomes" id="UP000199495"/>
    </source>
</evidence>
<evidence type="ECO:0000313" key="2">
    <source>
        <dbReference type="EMBL" id="SDH23619.1"/>
    </source>
</evidence>
<dbReference type="GO" id="GO:0003677">
    <property type="term" value="F:DNA binding"/>
    <property type="evidence" value="ECO:0007669"/>
    <property type="project" value="InterPro"/>
</dbReference>
<protein>
    <submittedName>
        <fullName evidence="2">Transcriptional regulator, MucR family</fullName>
    </submittedName>
</protein>
<dbReference type="GO" id="GO:0008270">
    <property type="term" value="F:zinc ion binding"/>
    <property type="evidence" value="ECO:0007669"/>
    <property type="project" value="InterPro"/>
</dbReference>
<dbReference type="InterPro" id="IPR008807">
    <property type="entry name" value="ROS_MUCR"/>
</dbReference>
<keyword evidence="3" id="KW-1185">Reference proteome</keyword>
<comment type="similarity">
    <text evidence="1">Belongs to the ros/MucR family.</text>
</comment>
<dbReference type="Proteomes" id="UP000199495">
    <property type="component" value="Unassembled WGS sequence"/>
</dbReference>
<accession>A0A1G8ARR0</accession>
<evidence type="ECO:0000256" key="1">
    <source>
        <dbReference type="ARBA" id="ARBA00007031"/>
    </source>
</evidence>
<sequence>MSDQAEMTREEQKTEFLDLTTEVVSAYVSHNSISPTDLPRLIADVHSAITDLKEAEVPEQTADQPKPVVPIKKSVTPDYIICLEDGKKFKSLKRHLRAHYNMTPDEYRTKWGLPWDYPMVAPAYAEKRSQLAKEAGLGRKR</sequence>
<dbReference type="GO" id="GO:0006355">
    <property type="term" value="P:regulation of DNA-templated transcription"/>
    <property type="evidence" value="ECO:0007669"/>
    <property type="project" value="InterPro"/>
</dbReference>
<dbReference type="STRING" id="440168.SAMN04487974_1389"/>
<dbReference type="Gene3D" id="1.10.10.1550">
    <property type="entry name" value="ROS/MUCR transcriptional regulator protein"/>
    <property type="match status" value="1"/>
</dbReference>